<dbReference type="Pfam" id="PF01844">
    <property type="entry name" value="HNH"/>
    <property type="match status" value="1"/>
</dbReference>
<comment type="caution">
    <text evidence="3">The sequence shown here is derived from an EMBL/GenBank/DDBJ whole genome shotgun (WGS) entry which is preliminary data.</text>
</comment>
<dbReference type="InterPro" id="IPR002711">
    <property type="entry name" value="HNH"/>
</dbReference>
<keyword evidence="4" id="KW-1185">Reference proteome</keyword>
<dbReference type="CDD" id="cd00085">
    <property type="entry name" value="HNHc"/>
    <property type="match status" value="1"/>
</dbReference>
<dbReference type="InterPro" id="IPR003615">
    <property type="entry name" value="HNH_nuc"/>
</dbReference>
<proteinExistence type="predicted"/>
<dbReference type="SMART" id="SM00507">
    <property type="entry name" value="HNHc"/>
    <property type="match status" value="1"/>
</dbReference>
<gene>
    <name evidence="3" type="ORF">ACFFP1_15340</name>
</gene>
<dbReference type="GO" id="GO:0004519">
    <property type="term" value="F:endonuclease activity"/>
    <property type="evidence" value="ECO:0007669"/>
    <property type="project" value="UniProtKB-KW"/>
</dbReference>
<feature type="domain" description="HNH nuclease" evidence="2">
    <location>
        <begin position="355"/>
        <end position="405"/>
    </location>
</feature>
<dbReference type="Proteomes" id="UP001589702">
    <property type="component" value="Unassembled WGS sequence"/>
</dbReference>
<dbReference type="Gene3D" id="1.10.30.50">
    <property type="match status" value="1"/>
</dbReference>
<sequence>MAGNRGTQLIGSSAPSGGAVPDAPVLGTWVRDLIDAVASFRPDAAGTEPGDRAELINQLRGLEDLKSAAAAAQARITVAFDAAQRSAEKDLGVPAEERGRGVGAQIALARRESPARGSRLHGLAKALVAEMPHTLAALGTGQLNEWRATLLVKETACLSAEDRCAVDEELAADTGVFDGAGDRAIIAAARTAAYRRDPRSVTQRASHAAAERHVSLRPAPDTMTYLTALLPVAQGVAVHAALSRHADTLRAGGETRSRGQIMADALVERITGTPAGISGVEVQLVMTDRTLFQGDAEPARLPGYGIVPAAWARTLLTGDPEGGQELKVWLRRLFTAPGTGDLVAADSRARLFPAGMRRFIQARDDTCRTPYCDAPIRHFDHVVPWHDGGPTSLSNGAGLCEACNHTKELTGWRARTSSGTRHVLEIRTPTGHTYRSTAPPLPGTGIQGTGPPDTAPHSRRHRRKLRHHAKALRYAHATELQAA</sequence>
<keyword evidence="3" id="KW-0540">Nuclease</keyword>
<organism evidence="3 4">
    <name type="scientific">Arthrobacter ramosus</name>
    <dbReference type="NCBI Taxonomy" id="1672"/>
    <lineage>
        <taxon>Bacteria</taxon>
        <taxon>Bacillati</taxon>
        <taxon>Actinomycetota</taxon>
        <taxon>Actinomycetes</taxon>
        <taxon>Micrococcales</taxon>
        <taxon>Micrococcaceae</taxon>
        <taxon>Arthrobacter</taxon>
    </lineage>
</organism>
<feature type="region of interest" description="Disordered" evidence="1">
    <location>
        <begin position="431"/>
        <end position="464"/>
    </location>
</feature>
<accession>A0ABV5Y1K2</accession>
<name>A0ABV5Y1K2_ARTRM</name>
<evidence type="ECO:0000313" key="3">
    <source>
        <dbReference type="EMBL" id="MFB9820871.1"/>
    </source>
</evidence>
<evidence type="ECO:0000313" key="4">
    <source>
        <dbReference type="Proteomes" id="UP001589702"/>
    </source>
</evidence>
<evidence type="ECO:0000256" key="1">
    <source>
        <dbReference type="SAM" id="MobiDB-lite"/>
    </source>
</evidence>
<evidence type="ECO:0000259" key="2">
    <source>
        <dbReference type="SMART" id="SM00507"/>
    </source>
</evidence>
<dbReference type="RefSeq" id="WP_234751488.1">
    <property type="nucleotide sequence ID" value="NZ_BAAAWN010000001.1"/>
</dbReference>
<keyword evidence="3" id="KW-0255">Endonuclease</keyword>
<reference evidence="3 4" key="1">
    <citation type="submission" date="2024-09" db="EMBL/GenBank/DDBJ databases">
        <authorList>
            <person name="Sun Q."/>
            <person name="Mori K."/>
        </authorList>
    </citation>
    <scope>NUCLEOTIDE SEQUENCE [LARGE SCALE GENOMIC DNA]</scope>
    <source>
        <strain evidence="3 4">JCM 1334</strain>
    </source>
</reference>
<protein>
    <submittedName>
        <fullName evidence="3">HNH endonuclease</fullName>
    </submittedName>
</protein>
<dbReference type="EMBL" id="JBHMBC010000025">
    <property type="protein sequence ID" value="MFB9820871.1"/>
    <property type="molecule type" value="Genomic_DNA"/>
</dbReference>
<keyword evidence="3" id="KW-0378">Hydrolase</keyword>